<dbReference type="SUPFAM" id="SSF53067">
    <property type="entry name" value="Actin-like ATPase domain"/>
    <property type="match status" value="2"/>
</dbReference>
<dbReference type="InterPro" id="IPR008040">
    <property type="entry name" value="Hydant_A_N"/>
</dbReference>
<dbReference type="EMBL" id="KV454018">
    <property type="protein sequence ID" value="ODV93509.1"/>
    <property type="molecule type" value="Genomic_DNA"/>
</dbReference>
<gene>
    <name evidence="5" type="ORF">PACTADRAFT_36122</name>
</gene>
<evidence type="ECO:0000259" key="1">
    <source>
        <dbReference type="Pfam" id="PF01968"/>
    </source>
</evidence>
<dbReference type="InterPro" id="IPR002821">
    <property type="entry name" value="Hydantoinase_A"/>
</dbReference>
<dbReference type="PANTHER" id="PTHR11365">
    <property type="entry name" value="5-OXOPROLINASE RELATED"/>
    <property type="match status" value="1"/>
</dbReference>
<evidence type="ECO:0000259" key="3">
    <source>
        <dbReference type="Pfam" id="PF06032"/>
    </source>
</evidence>
<evidence type="ECO:0008006" key="7">
    <source>
        <dbReference type="Google" id="ProtNLM"/>
    </source>
</evidence>
<dbReference type="Pfam" id="PF05378">
    <property type="entry name" value="Hydant_A_N"/>
    <property type="match status" value="1"/>
</dbReference>
<sequence>MTITKQLLIGVDVGGTNTDSVLLNPKDFNTESRGVLSWHKSNTTADVSEGIENGIEKLFEQTAEVSRNEVVAVTIGTTQFINAVIEQDKARLEKVAVLRLCGPYSRGSPPFSDFPEGLRDVTEGYSGFVNGGHRVDGWEIQPLNEQEIRMHCKEILKRGIKAVAIVGIFAIMKKDHELRAMEIVKQELPFAKIVMSHEISGIGFIERENATILNAAVMTFADKIVNSFISAVRNLGLNCPVLLTQNDGTVLSAKDAIKTPIKTFSSGATNSMRGAAFLSMKVEGIMGKTTIVADVGGTTLDCGVLLPSGFPRQSSSYSYVGGVRMNFSMPHVESIGLGGGSIVRGQGENMTIGPDSVGADIVTKSLTFGGDTVTTTDVTLAINTEGVENYDTSLYKVGEPKKVHGKFSQDFKESFSKLLKRKIERIIDRMRTSPEPLPVLFVGGGSFICPIELEGASTVSRPPFFSVANAIGAAIGKISASVHKIQLVTGEDKEAIVEELKKQATERAIEKGALESSITVVDIKTEPIPYVSSTYEFEIKVVGDVDYEKMSTAFKQASATDGSTGKIETAEDHIRNSVYKDSVFNKDKKAKEEEDFDHEKYVPLVNSERQWIISETDLNYIACGNYILGCGGGGSPYGIFLEIREQIRKGHKIRVINLFDAPKYCAEGGFGACSVGFAGSPTISNEQLPGKELVEAINLLSEWTHKKPELVFPLEIGGGNGLQGVYCGSSAVMDLPVVDCDLMGRAYPTHWQTLPVVFGNDKPFFAPSAISDSNGNTILITTCQTDIHMERIMRASLAEIGAHVGVVNPPMHYKDLVTKTVHHSLSLSWRIGRAVAIARQKSEIEKLPQTIIDSVGGSETGKQIFSGKIVGVERNLFKGHNYGEVIIEAENGDMMAIPFKNENILAKVRSPGEKDWKIYATVPDLISVCDADTGEGVGTQDYRYGLLVFVIAMAASELWTNTEKGIEVGGPKAFGPPFEEVPYTPIGKYVAPISVIDEYGPSPASK</sequence>
<dbReference type="PANTHER" id="PTHR11365:SF10">
    <property type="entry name" value="HYDANTOINASE_OXOPROLINASE"/>
    <property type="match status" value="1"/>
</dbReference>
<dbReference type="STRING" id="669874.A0A1E4TP63"/>
<dbReference type="Pfam" id="PF01968">
    <property type="entry name" value="Hydantoinase_A"/>
    <property type="match status" value="1"/>
</dbReference>
<dbReference type="InterPro" id="IPR048350">
    <property type="entry name" value="S-Me-THD-like_C"/>
</dbReference>
<dbReference type="AlphaFoldDB" id="A0A1E4TP63"/>
<accession>A0A1E4TP63</accession>
<dbReference type="Gene3D" id="3.30.420.40">
    <property type="match status" value="1"/>
</dbReference>
<dbReference type="InterPro" id="IPR024071">
    <property type="entry name" value="S-Me-THD_C_sf"/>
</dbReference>
<dbReference type="Proteomes" id="UP000094236">
    <property type="component" value="Unassembled WGS sequence"/>
</dbReference>
<feature type="domain" description="S-Me-THD-like C-terminal" evidence="4">
    <location>
        <begin position="785"/>
        <end position="983"/>
    </location>
</feature>
<evidence type="ECO:0000259" key="2">
    <source>
        <dbReference type="Pfam" id="PF05378"/>
    </source>
</evidence>
<dbReference type="Pfam" id="PF20906">
    <property type="entry name" value="S-Me-THD_C"/>
    <property type="match status" value="1"/>
</dbReference>
<dbReference type="FunFam" id="3.40.1610.10:FF:000001">
    <property type="entry name" value="Hydantoinase, putative"/>
    <property type="match status" value="1"/>
</dbReference>
<dbReference type="Pfam" id="PF06032">
    <property type="entry name" value="S-Me-THD_N"/>
    <property type="match status" value="1"/>
</dbReference>
<dbReference type="Gene3D" id="3.40.1610.10">
    <property type="entry name" value="CV3147-like domain"/>
    <property type="match status" value="1"/>
</dbReference>
<keyword evidence="6" id="KW-1185">Reference proteome</keyword>
<organism evidence="5 6">
    <name type="scientific">Pachysolen tannophilus NRRL Y-2460</name>
    <dbReference type="NCBI Taxonomy" id="669874"/>
    <lineage>
        <taxon>Eukaryota</taxon>
        <taxon>Fungi</taxon>
        <taxon>Dikarya</taxon>
        <taxon>Ascomycota</taxon>
        <taxon>Saccharomycotina</taxon>
        <taxon>Pichiomycetes</taxon>
        <taxon>Pachysolenaceae</taxon>
        <taxon>Pachysolen</taxon>
    </lineage>
</organism>
<feature type="domain" description="Hydantoinase A/oxoprolinase" evidence="1">
    <location>
        <begin position="207"/>
        <end position="391"/>
    </location>
</feature>
<dbReference type="Gene3D" id="2.40.390.10">
    <property type="entry name" value="CV3147-like"/>
    <property type="match status" value="1"/>
</dbReference>
<dbReference type="InterPro" id="IPR043129">
    <property type="entry name" value="ATPase_NBD"/>
</dbReference>
<proteinExistence type="predicted"/>
<evidence type="ECO:0000313" key="5">
    <source>
        <dbReference type="EMBL" id="ODV93509.1"/>
    </source>
</evidence>
<evidence type="ECO:0000313" key="6">
    <source>
        <dbReference type="Proteomes" id="UP000094236"/>
    </source>
</evidence>
<name>A0A1E4TP63_PACTA</name>
<dbReference type="SUPFAM" id="SSF160991">
    <property type="entry name" value="CV3147-like"/>
    <property type="match status" value="1"/>
</dbReference>
<dbReference type="InterPro" id="IPR045079">
    <property type="entry name" value="Oxoprolinase-like"/>
</dbReference>
<dbReference type="OrthoDB" id="5404895at2759"/>
<reference evidence="6" key="1">
    <citation type="submission" date="2016-05" db="EMBL/GenBank/DDBJ databases">
        <title>Comparative genomics of biotechnologically important yeasts.</title>
        <authorList>
            <consortium name="DOE Joint Genome Institute"/>
            <person name="Riley R."/>
            <person name="Haridas S."/>
            <person name="Wolfe K.H."/>
            <person name="Lopes M.R."/>
            <person name="Hittinger C.T."/>
            <person name="Goker M."/>
            <person name="Salamov A."/>
            <person name="Wisecaver J."/>
            <person name="Long T.M."/>
            <person name="Aerts A.L."/>
            <person name="Barry K."/>
            <person name="Choi C."/>
            <person name="Clum A."/>
            <person name="Coughlan A.Y."/>
            <person name="Deshpande S."/>
            <person name="Douglass A.P."/>
            <person name="Hanson S.J."/>
            <person name="Klenk H.-P."/>
            <person name="Labutti K."/>
            <person name="Lapidus A."/>
            <person name="Lindquist E."/>
            <person name="Lipzen A."/>
            <person name="Meier-Kolthoff J.P."/>
            <person name="Ohm R.A."/>
            <person name="Otillar R.P."/>
            <person name="Pangilinan J."/>
            <person name="Peng Y."/>
            <person name="Rokas A."/>
            <person name="Rosa C.A."/>
            <person name="Scheuner C."/>
            <person name="Sibirny A.A."/>
            <person name="Slot J.C."/>
            <person name="Stielow J.B."/>
            <person name="Sun H."/>
            <person name="Kurtzman C.P."/>
            <person name="Blackwell M."/>
            <person name="Grigoriev I.V."/>
            <person name="Jeffries T.W."/>
        </authorList>
    </citation>
    <scope>NUCLEOTIDE SEQUENCE [LARGE SCALE GENOMIC DNA]</scope>
    <source>
        <strain evidence="6">NRRL Y-2460</strain>
    </source>
</reference>
<dbReference type="GO" id="GO:0016787">
    <property type="term" value="F:hydrolase activity"/>
    <property type="evidence" value="ECO:0007669"/>
    <property type="project" value="InterPro"/>
</dbReference>
<feature type="domain" description="S-Me-THD N-terminal" evidence="3">
    <location>
        <begin position="616"/>
        <end position="781"/>
    </location>
</feature>
<protein>
    <recommendedName>
        <fullName evidence="7">Hydantoinase/oxoprolinase N-terminal domain-containing protein</fullName>
    </recommendedName>
</protein>
<dbReference type="InterPro" id="IPR010318">
    <property type="entry name" value="S-Me-THD_N"/>
</dbReference>
<evidence type="ECO:0000259" key="4">
    <source>
        <dbReference type="Pfam" id="PF20906"/>
    </source>
</evidence>
<feature type="domain" description="Hydantoinase/oxoprolinase N-terminal" evidence="2">
    <location>
        <begin position="9"/>
        <end position="187"/>
    </location>
</feature>
<dbReference type="InterPro" id="IPR027479">
    <property type="entry name" value="S-Me-THD_N_sf"/>
</dbReference>